<comment type="caution">
    <text evidence="1">The sequence shown here is derived from an EMBL/GenBank/DDBJ whole genome shotgun (WGS) entry which is preliminary data.</text>
</comment>
<proteinExistence type="predicted"/>
<reference evidence="1" key="1">
    <citation type="journal article" date="2014" name="Front. Microbiol.">
        <title>High frequency of phylogenetically diverse reductive dehalogenase-homologous genes in deep subseafloor sedimentary metagenomes.</title>
        <authorList>
            <person name="Kawai M."/>
            <person name="Futagami T."/>
            <person name="Toyoda A."/>
            <person name="Takaki Y."/>
            <person name="Nishi S."/>
            <person name="Hori S."/>
            <person name="Arai W."/>
            <person name="Tsubouchi T."/>
            <person name="Morono Y."/>
            <person name="Uchiyama I."/>
            <person name="Ito T."/>
            <person name="Fujiyama A."/>
            <person name="Inagaki F."/>
            <person name="Takami H."/>
        </authorList>
    </citation>
    <scope>NUCLEOTIDE SEQUENCE</scope>
    <source>
        <strain evidence="1">Expedition CK06-06</strain>
    </source>
</reference>
<accession>X1F260</accession>
<organism evidence="1">
    <name type="scientific">marine sediment metagenome</name>
    <dbReference type="NCBI Taxonomy" id="412755"/>
    <lineage>
        <taxon>unclassified sequences</taxon>
        <taxon>metagenomes</taxon>
        <taxon>ecological metagenomes</taxon>
    </lineage>
</organism>
<feature type="non-terminal residue" evidence="1">
    <location>
        <position position="1"/>
    </location>
</feature>
<dbReference type="EMBL" id="BART01041525">
    <property type="protein sequence ID" value="GAH26660.1"/>
    <property type="molecule type" value="Genomic_DNA"/>
</dbReference>
<evidence type="ECO:0000313" key="1">
    <source>
        <dbReference type="EMBL" id="GAH26660.1"/>
    </source>
</evidence>
<sequence>PDLKSEIVVFGLTPKPPLIFEQFNTNCIVLDEFDKEYPNKSSVDIA</sequence>
<dbReference type="AlphaFoldDB" id="X1F260"/>
<name>X1F260_9ZZZZ</name>
<gene>
    <name evidence="1" type="ORF">S01H4_66757</name>
</gene>
<protein>
    <submittedName>
        <fullName evidence="1">Uncharacterized protein</fullName>
    </submittedName>
</protein>